<dbReference type="PANTHER" id="PTHR10098">
    <property type="entry name" value="RAPSYN-RELATED"/>
    <property type="match status" value="1"/>
</dbReference>
<dbReference type="EMBL" id="BOPG01000025">
    <property type="protein sequence ID" value="GIJ56722.1"/>
    <property type="molecule type" value="Genomic_DNA"/>
</dbReference>
<protein>
    <submittedName>
        <fullName evidence="2">CHAT domain-containing protein</fullName>
    </submittedName>
</protein>
<dbReference type="InterPro" id="IPR011990">
    <property type="entry name" value="TPR-like_helical_dom_sf"/>
</dbReference>
<organism evidence="2 3">
    <name type="scientific">Virgisporangium aurantiacum</name>
    <dbReference type="NCBI Taxonomy" id="175570"/>
    <lineage>
        <taxon>Bacteria</taxon>
        <taxon>Bacillati</taxon>
        <taxon>Actinomycetota</taxon>
        <taxon>Actinomycetes</taxon>
        <taxon>Micromonosporales</taxon>
        <taxon>Micromonosporaceae</taxon>
        <taxon>Virgisporangium</taxon>
    </lineage>
</organism>
<accession>A0A8J3Z5A3</accession>
<dbReference type="InterPro" id="IPR019734">
    <property type="entry name" value="TPR_rpt"/>
</dbReference>
<keyword evidence="3" id="KW-1185">Reference proteome</keyword>
<feature type="domain" description="CHAT" evidence="1">
    <location>
        <begin position="633"/>
        <end position="863"/>
    </location>
</feature>
<dbReference type="InterPro" id="IPR024983">
    <property type="entry name" value="CHAT_dom"/>
</dbReference>
<reference evidence="2" key="1">
    <citation type="submission" date="2021-01" db="EMBL/GenBank/DDBJ databases">
        <title>Whole genome shotgun sequence of Virgisporangium aurantiacum NBRC 16421.</title>
        <authorList>
            <person name="Komaki H."/>
            <person name="Tamura T."/>
        </authorList>
    </citation>
    <scope>NUCLEOTIDE SEQUENCE</scope>
    <source>
        <strain evidence="2">NBRC 16421</strain>
    </source>
</reference>
<dbReference type="Proteomes" id="UP000612585">
    <property type="component" value="Unassembled WGS sequence"/>
</dbReference>
<proteinExistence type="predicted"/>
<sequence length="889" mass="93495">MFAVDTLGRVDEALAESKSVDPAEALRLATADPVRARVLAQRALRAARRAGDPDGESVADRALGLVARELHDAARALRHLRRAIAVADRAGLAVRRAEAQMSLAFVLDEAGNPAEALRELDTALAALSGLGAARARMQRAIILDRLGRSAEALDGYTGSLAVFRRTGDRLWQARALSNRGIFHAYRGAIRQAYADLRAAEELHTELGQPHAVAQVRHNLGFAAARAGDVPTALRFYDLADEYFARAGRPPTALIDRGELLLRARLLAEARQVTRAALETATAGRMALYEAHARLMLAEIALATGDRAAAGDLSAAATRAFVRQGRPGWAALARYCALRAADPGPAAVRLAGRIADQLTDAGWPAAALDARLYVARLAAGRPAAAAALRQVRATGRRGPAELRARAWHAEALLRADAGDRAGARRALRAGIDVLDRYRAALGATELRSLASSYAVDLAASGLRLALSAGRPKPVLWWAERCRAASLRTPPTRPPDEAALAADLAELRHVVAAVDEHAGEPARVAGLLRQQRALEDRVRRRSWHATGAGGPTDGTGDLTELSTVLGDATLVELVELDGSLIAVVVTGNRYHWQDLGPAGAVTDELEALRFALVRVVRRHGSPASLRAAEAAARHAIQRLDRAVFDPVRHRLGTGPLVVVPVGALHALPWAFLPTCQGRPVTVAPSAAVWLTARRPAAAPPTGRPVLVAGPGLAHAEDEVCELAGHLASADVYVGAAATVDRVVRSLPGAPLAHLATHGRFRADNPMFSYLRLADGRLTVYDLEGLARPPATVVLSACESGLSAVRPGEELMGLTAALLGTGTGDVLASVLPVHDGTAPRLMLHLHRLLAEGVGPAGALSRAQAELGVHPDGPLDAAAVTAAAVVCFGAGWT</sequence>
<comment type="caution">
    <text evidence="2">The sequence shown here is derived from an EMBL/GenBank/DDBJ whole genome shotgun (WGS) entry which is preliminary data.</text>
</comment>
<dbReference type="SUPFAM" id="SSF48452">
    <property type="entry name" value="TPR-like"/>
    <property type="match status" value="2"/>
</dbReference>
<dbReference type="Gene3D" id="1.25.40.10">
    <property type="entry name" value="Tetratricopeptide repeat domain"/>
    <property type="match status" value="2"/>
</dbReference>
<dbReference type="AlphaFoldDB" id="A0A8J3Z5A3"/>
<dbReference type="Pfam" id="PF12770">
    <property type="entry name" value="CHAT"/>
    <property type="match status" value="1"/>
</dbReference>
<evidence type="ECO:0000259" key="1">
    <source>
        <dbReference type="Pfam" id="PF12770"/>
    </source>
</evidence>
<evidence type="ECO:0000313" key="3">
    <source>
        <dbReference type="Proteomes" id="UP000612585"/>
    </source>
</evidence>
<evidence type="ECO:0000313" key="2">
    <source>
        <dbReference type="EMBL" id="GIJ56722.1"/>
    </source>
</evidence>
<name>A0A8J3Z5A3_9ACTN</name>
<gene>
    <name evidence="2" type="ORF">Vau01_042380</name>
</gene>
<dbReference type="SMART" id="SM00028">
    <property type="entry name" value="TPR"/>
    <property type="match status" value="6"/>
</dbReference>